<comment type="caution">
    <text evidence="2">The sequence shown here is derived from an EMBL/GenBank/DDBJ whole genome shotgun (WGS) entry which is preliminary data.</text>
</comment>
<keyword evidence="1" id="KW-0472">Membrane</keyword>
<keyword evidence="1" id="KW-1133">Transmembrane helix</keyword>
<name>A0AAV8ZIK8_9CUCU</name>
<protein>
    <submittedName>
        <fullName evidence="2">Uncharacterized protein</fullName>
    </submittedName>
</protein>
<proteinExistence type="predicted"/>
<accession>A0AAV8ZIK8</accession>
<reference evidence="2" key="1">
    <citation type="journal article" date="2023" name="Insect Mol. Biol.">
        <title>Genome sequencing provides insights into the evolution of gene families encoding plant cell wall-degrading enzymes in longhorned beetles.</title>
        <authorList>
            <person name="Shin N.R."/>
            <person name="Okamura Y."/>
            <person name="Kirsch R."/>
            <person name="Pauchet Y."/>
        </authorList>
    </citation>
    <scope>NUCLEOTIDE SEQUENCE</scope>
    <source>
        <strain evidence="2">RBIC_L_NR</strain>
    </source>
</reference>
<evidence type="ECO:0000313" key="2">
    <source>
        <dbReference type="EMBL" id="KAJ8964572.1"/>
    </source>
</evidence>
<dbReference type="Proteomes" id="UP001162156">
    <property type="component" value="Unassembled WGS sequence"/>
</dbReference>
<evidence type="ECO:0000256" key="1">
    <source>
        <dbReference type="SAM" id="Phobius"/>
    </source>
</evidence>
<evidence type="ECO:0000313" key="3">
    <source>
        <dbReference type="Proteomes" id="UP001162156"/>
    </source>
</evidence>
<feature type="transmembrane region" description="Helical" evidence="1">
    <location>
        <begin position="77"/>
        <end position="103"/>
    </location>
</feature>
<organism evidence="2 3">
    <name type="scientific">Rhamnusium bicolor</name>
    <dbReference type="NCBI Taxonomy" id="1586634"/>
    <lineage>
        <taxon>Eukaryota</taxon>
        <taxon>Metazoa</taxon>
        <taxon>Ecdysozoa</taxon>
        <taxon>Arthropoda</taxon>
        <taxon>Hexapoda</taxon>
        <taxon>Insecta</taxon>
        <taxon>Pterygota</taxon>
        <taxon>Neoptera</taxon>
        <taxon>Endopterygota</taxon>
        <taxon>Coleoptera</taxon>
        <taxon>Polyphaga</taxon>
        <taxon>Cucujiformia</taxon>
        <taxon>Chrysomeloidea</taxon>
        <taxon>Cerambycidae</taxon>
        <taxon>Lepturinae</taxon>
        <taxon>Rhagiini</taxon>
        <taxon>Rhamnusium</taxon>
    </lineage>
</organism>
<keyword evidence="1" id="KW-0812">Transmembrane</keyword>
<keyword evidence="3" id="KW-1185">Reference proteome</keyword>
<dbReference type="AlphaFoldDB" id="A0AAV8ZIK8"/>
<gene>
    <name evidence="2" type="ORF">NQ314_004876</name>
</gene>
<dbReference type="EMBL" id="JANEYF010001344">
    <property type="protein sequence ID" value="KAJ8964572.1"/>
    <property type="molecule type" value="Genomic_DNA"/>
</dbReference>
<sequence>MNDESGPLCCCEYYDVNHERNHILACCCNCVDLDEAFESLITSRPMSQQHKSGIMTTIQDRLRIPWRGGAKQVAFDAALPIFIIPTMLLLASISLWWTIFFVYDCLDILSFYF</sequence>